<comment type="catalytic activity">
    <reaction evidence="7">
        <text>an N-acyl-L-alpha-aminoacyl-tRNA + H2O = an N-acyl-L-amino acid + a tRNA + H(+)</text>
        <dbReference type="Rhea" id="RHEA:54448"/>
        <dbReference type="Rhea" id="RHEA-COMP:10123"/>
        <dbReference type="Rhea" id="RHEA-COMP:13883"/>
        <dbReference type="ChEBI" id="CHEBI:15377"/>
        <dbReference type="ChEBI" id="CHEBI:15378"/>
        <dbReference type="ChEBI" id="CHEBI:59874"/>
        <dbReference type="ChEBI" id="CHEBI:78442"/>
        <dbReference type="ChEBI" id="CHEBI:138191"/>
        <dbReference type="EC" id="3.1.1.29"/>
    </reaction>
</comment>
<evidence type="ECO:0000256" key="5">
    <source>
        <dbReference type="ARBA" id="ARBA00038063"/>
    </source>
</evidence>
<dbReference type="EC" id="3.1.1.29" evidence="1 7"/>
<protein>
    <recommendedName>
        <fullName evidence="6 7">Peptidyl-tRNA hydrolase</fullName>
        <ecNumber evidence="1 7">3.1.1.29</ecNumber>
    </recommendedName>
</protein>
<dbReference type="InterPro" id="IPR036416">
    <property type="entry name" value="Pept_tRNA_hydro_sf"/>
</dbReference>
<dbReference type="PANTHER" id="PTHR17224">
    <property type="entry name" value="PEPTIDYL-TRNA HYDROLASE"/>
    <property type="match status" value="1"/>
</dbReference>
<dbReference type="InterPro" id="IPR001328">
    <property type="entry name" value="Pept_tRNA_hydro"/>
</dbReference>
<dbReference type="InterPro" id="IPR018171">
    <property type="entry name" value="Pept_tRNA_hydro_CS"/>
</dbReference>
<evidence type="ECO:0000256" key="2">
    <source>
        <dbReference type="ARBA" id="ARBA00022555"/>
    </source>
</evidence>
<keyword evidence="3 7" id="KW-0378">Hydrolase</keyword>
<keyword evidence="2" id="KW-0820">tRNA-binding</keyword>
<dbReference type="NCBIfam" id="TIGR00447">
    <property type="entry name" value="pth"/>
    <property type="match status" value="1"/>
</dbReference>
<gene>
    <name evidence="9" type="ORF">A3F34_00760</name>
</gene>
<dbReference type="Gene3D" id="3.40.50.1470">
    <property type="entry name" value="Peptidyl-tRNA hydrolase"/>
    <property type="match status" value="1"/>
</dbReference>
<keyword evidence="4" id="KW-0694">RNA-binding</keyword>
<dbReference type="Proteomes" id="UP000179024">
    <property type="component" value="Unassembled WGS sequence"/>
</dbReference>
<evidence type="ECO:0000256" key="1">
    <source>
        <dbReference type="ARBA" id="ARBA00013260"/>
    </source>
</evidence>
<dbReference type="SUPFAM" id="SSF53178">
    <property type="entry name" value="Peptidyl-tRNA hydrolase-like"/>
    <property type="match status" value="1"/>
</dbReference>
<name>A0A1F7I7Y7_9BACT</name>
<evidence type="ECO:0000313" key="10">
    <source>
        <dbReference type="Proteomes" id="UP000179024"/>
    </source>
</evidence>
<dbReference type="Pfam" id="PF01195">
    <property type="entry name" value="Pept_tRNA_hydro"/>
    <property type="match status" value="1"/>
</dbReference>
<dbReference type="CDD" id="cd00462">
    <property type="entry name" value="PTH"/>
    <property type="match status" value="1"/>
</dbReference>
<dbReference type="AlphaFoldDB" id="A0A1F7I7Y7"/>
<dbReference type="GO" id="GO:0000049">
    <property type="term" value="F:tRNA binding"/>
    <property type="evidence" value="ECO:0007669"/>
    <property type="project" value="UniProtKB-KW"/>
</dbReference>
<proteinExistence type="inferred from homology"/>
<comment type="similarity">
    <text evidence="5 8">Belongs to the PTH family.</text>
</comment>
<dbReference type="PROSITE" id="PS01195">
    <property type="entry name" value="PEPT_TRNA_HYDROL_1"/>
    <property type="match status" value="1"/>
</dbReference>
<comment type="caution">
    <text evidence="9">The sequence shown here is derived from an EMBL/GenBank/DDBJ whole genome shotgun (WGS) entry which is preliminary data.</text>
</comment>
<evidence type="ECO:0000256" key="3">
    <source>
        <dbReference type="ARBA" id="ARBA00022801"/>
    </source>
</evidence>
<evidence type="ECO:0000313" key="9">
    <source>
        <dbReference type="EMBL" id="OGK39481.1"/>
    </source>
</evidence>
<evidence type="ECO:0000256" key="7">
    <source>
        <dbReference type="RuleBase" id="RU000673"/>
    </source>
</evidence>
<dbReference type="PANTHER" id="PTHR17224:SF1">
    <property type="entry name" value="PEPTIDYL-TRNA HYDROLASE"/>
    <property type="match status" value="1"/>
</dbReference>
<evidence type="ECO:0000256" key="6">
    <source>
        <dbReference type="ARBA" id="ARBA00050038"/>
    </source>
</evidence>
<dbReference type="GO" id="GO:0004045">
    <property type="term" value="F:peptidyl-tRNA hydrolase activity"/>
    <property type="evidence" value="ECO:0007669"/>
    <property type="project" value="UniProtKB-EC"/>
</dbReference>
<accession>A0A1F7I7Y7</accession>
<dbReference type="EMBL" id="MGAE01000017">
    <property type="protein sequence ID" value="OGK39481.1"/>
    <property type="molecule type" value="Genomic_DNA"/>
</dbReference>
<evidence type="ECO:0000256" key="8">
    <source>
        <dbReference type="RuleBase" id="RU004320"/>
    </source>
</evidence>
<reference evidence="9 10" key="1">
    <citation type="journal article" date="2016" name="Nat. Commun.">
        <title>Thousands of microbial genomes shed light on interconnected biogeochemical processes in an aquifer system.</title>
        <authorList>
            <person name="Anantharaman K."/>
            <person name="Brown C.T."/>
            <person name="Hug L.A."/>
            <person name="Sharon I."/>
            <person name="Castelle C.J."/>
            <person name="Probst A.J."/>
            <person name="Thomas B.C."/>
            <person name="Singh A."/>
            <person name="Wilkins M.J."/>
            <person name="Karaoz U."/>
            <person name="Brodie E.L."/>
            <person name="Williams K.H."/>
            <person name="Hubbard S.S."/>
            <person name="Banfield J.F."/>
        </authorList>
    </citation>
    <scope>NUCLEOTIDE SEQUENCE [LARGE SCALE GENOMIC DNA]</scope>
</reference>
<evidence type="ECO:0000256" key="4">
    <source>
        <dbReference type="ARBA" id="ARBA00022884"/>
    </source>
</evidence>
<sequence length="165" mass="18919">MKLVVGLGNPEEKHAQNRHNVGFMFVDFFAQQLEEKDQQWRNKITILKPQTFMNQSGEAVREQKNFFKIPLDDIFVAHDDLDLRLGEFKIQKGKGPHVHNGILSVEKELGAGNFYRIRIGVDNRDPENRLPGGNYVLANFTDEELATLQTIFPKIAQELLPYLAV</sequence>
<organism evidence="9 10">
    <name type="scientific">Candidatus Roizmanbacteria bacterium RIFCSPHIGHO2_12_FULL_44_10</name>
    <dbReference type="NCBI Taxonomy" id="1802054"/>
    <lineage>
        <taxon>Bacteria</taxon>
        <taxon>Candidatus Roizmaniibacteriota</taxon>
    </lineage>
</organism>